<dbReference type="PANTHER" id="PTHR17985">
    <property type="entry name" value="SER/THR-RICH PROTEIN T10 IN DGCR REGION"/>
    <property type="match status" value="1"/>
</dbReference>
<evidence type="ECO:0000313" key="2">
    <source>
        <dbReference type="Proteomes" id="UP000198749"/>
    </source>
</evidence>
<keyword evidence="2" id="KW-1185">Reference proteome</keyword>
<dbReference type="Pfam" id="PF05742">
    <property type="entry name" value="TANGO2"/>
    <property type="match status" value="1"/>
</dbReference>
<dbReference type="AlphaFoldDB" id="A0A1H9K308"/>
<accession>A0A1H9K308</accession>
<dbReference type="PANTHER" id="PTHR17985:SF8">
    <property type="entry name" value="TRANSPORT AND GOLGI ORGANIZATION PROTEIN 2 HOMOLOG"/>
    <property type="match status" value="1"/>
</dbReference>
<dbReference type="InterPro" id="IPR008551">
    <property type="entry name" value="TANGO2"/>
</dbReference>
<protein>
    <submittedName>
        <fullName evidence="1">Uncharacterized conserved protein, contains NRDE domain</fullName>
    </submittedName>
</protein>
<evidence type="ECO:0000313" key="1">
    <source>
        <dbReference type="EMBL" id="SEQ93586.1"/>
    </source>
</evidence>
<dbReference type="EMBL" id="FOGB01000011">
    <property type="protein sequence ID" value="SEQ93586.1"/>
    <property type="molecule type" value="Genomic_DNA"/>
</dbReference>
<name>A0A1H9K308_9GAMM</name>
<gene>
    <name evidence="1" type="ORF">SAMN03080615_03322</name>
</gene>
<reference evidence="2" key="1">
    <citation type="submission" date="2016-10" db="EMBL/GenBank/DDBJ databases">
        <authorList>
            <person name="Varghese N."/>
            <person name="Submissions S."/>
        </authorList>
    </citation>
    <scope>NUCLEOTIDE SEQUENCE [LARGE SCALE GENOMIC DNA]</scope>
    <source>
        <strain evidence="2">DSM 18887</strain>
    </source>
</reference>
<sequence>MCLIVFAYNYHPDYRLILTANRDEFYHRPTRPMQYWPDQPQLLAGQDLEQGGTWLGLTRNGRFSALTNHRDGRRPQQGILSRGNLPLAFLLSNDSCNAFIRNTAIDNFDGFNQLIDDGDQLCYLSNRSEPLQPVPPGIHGISNAVFDTPWPKLEARKAALKTCIDAGELSGENLIQLMADRETYPDTLLPDTGIDIELERRLSSSFIHSDNYGTRATTALLIKHNGEVEVVEQNYNDQGATGRRSIRFRLERELNREWSAG</sequence>
<dbReference type="Proteomes" id="UP000198749">
    <property type="component" value="Unassembled WGS sequence"/>
</dbReference>
<dbReference type="RefSeq" id="WP_175483575.1">
    <property type="nucleotide sequence ID" value="NZ_AP025284.1"/>
</dbReference>
<organism evidence="1 2">
    <name type="scientific">Amphritea atlantica</name>
    <dbReference type="NCBI Taxonomy" id="355243"/>
    <lineage>
        <taxon>Bacteria</taxon>
        <taxon>Pseudomonadati</taxon>
        <taxon>Pseudomonadota</taxon>
        <taxon>Gammaproteobacteria</taxon>
        <taxon>Oceanospirillales</taxon>
        <taxon>Oceanospirillaceae</taxon>
        <taxon>Amphritea</taxon>
    </lineage>
</organism>
<proteinExistence type="predicted"/>